<reference evidence="2 3" key="1">
    <citation type="submission" date="2021-07" db="EMBL/GenBank/DDBJ databases">
        <title>Isolation and characterization of bacteria from a gold mining with a capacity of golden bioaccumulation.</title>
        <authorList>
            <person name="Yang X.J."/>
        </authorList>
    </citation>
    <scope>NUCLEOTIDE SEQUENCE [LARGE SCALE GENOMIC DNA]</scope>
    <source>
        <strain evidence="2 3">Au29</strain>
    </source>
</reference>
<proteinExistence type="predicted"/>
<feature type="transmembrane region" description="Helical" evidence="1">
    <location>
        <begin position="178"/>
        <end position="197"/>
    </location>
</feature>
<dbReference type="GeneID" id="94376159"/>
<evidence type="ECO:0000313" key="2">
    <source>
        <dbReference type="EMBL" id="QYC09473.1"/>
    </source>
</evidence>
<dbReference type="Pfam" id="PF13593">
    <property type="entry name" value="SBF_like"/>
    <property type="match status" value="1"/>
</dbReference>
<name>A0ABX8TE64_9CAUL</name>
<accession>A0ABX8TE64</accession>
<keyword evidence="1" id="KW-0472">Membrane</keyword>
<dbReference type="PANTHER" id="PTHR18640">
    <property type="entry name" value="SOLUTE CARRIER FAMILY 10 MEMBER 7"/>
    <property type="match status" value="1"/>
</dbReference>
<dbReference type="RefSeq" id="WP_219355047.1">
    <property type="nucleotide sequence ID" value="NZ_CP080034.1"/>
</dbReference>
<dbReference type="PIRSF" id="PIRSF026166">
    <property type="entry name" value="UCP026166"/>
    <property type="match status" value="1"/>
</dbReference>
<keyword evidence="1" id="KW-1133">Transmembrane helix</keyword>
<protein>
    <submittedName>
        <fullName evidence="2">Bile acid:sodium symporter</fullName>
    </submittedName>
</protein>
<feature type="transmembrane region" description="Helical" evidence="1">
    <location>
        <begin position="138"/>
        <end position="158"/>
    </location>
</feature>
<feature type="transmembrane region" description="Helical" evidence="1">
    <location>
        <begin position="12"/>
        <end position="29"/>
    </location>
</feature>
<dbReference type="PANTHER" id="PTHR18640:SF5">
    <property type="entry name" value="SODIUM_BILE ACID COTRANSPORTER 7"/>
    <property type="match status" value="1"/>
</dbReference>
<keyword evidence="1" id="KW-0812">Transmembrane</keyword>
<evidence type="ECO:0000313" key="3">
    <source>
        <dbReference type="Proteomes" id="UP000824334"/>
    </source>
</evidence>
<keyword evidence="3" id="KW-1185">Reference proteome</keyword>
<dbReference type="EMBL" id="CP080034">
    <property type="protein sequence ID" value="QYC09473.1"/>
    <property type="molecule type" value="Genomic_DNA"/>
</dbReference>
<dbReference type="Proteomes" id="UP000824334">
    <property type="component" value="Chromosome"/>
</dbReference>
<sequence>MPRFLSRLPIDGYLLALIGMVVLAALLPASGQGAVVMDVVVKVAIALLFFLYGARMSPAAIAAGLMHWRLQGTVFLSTFLLFPLLGLGLVFLMRGSLQPDLLTGMMFLCLLPSTVQSSIAFTSIAGGNVPGALTSASLSNLIGVVVTPLLVALLIGSAGGSAGGGIHLQSILDIGLQILVPFAVGQLCRPLLLGWLTRHAKLTGLVDRGSILLIVYAAFSEGMVAGVWSHVAPADLAKVIGLNIVLLGLVLGLTLLAGRALKFDRPDRIVILFCGSKKSMASGIPMAGILFASASVPLIVLPIMLFHQIQLFACTIIAQRYARENAARLKDEPQIEAY</sequence>
<feature type="transmembrane region" description="Helical" evidence="1">
    <location>
        <begin position="105"/>
        <end position="126"/>
    </location>
</feature>
<dbReference type="InterPro" id="IPR016833">
    <property type="entry name" value="Put_Na-Bile_cotransptr"/>
</dbReference>
<feature type="transmembrane region" description="Helical" evidence="1">
    <location>
        <begin position="282"/>
        <end position="306"/>
    </location>
</feature>
<evidence type="ECO:0000256" key="1">
    <source>
        <dbReference type="SAM" id="Phobius"/>
    </source>
</evidence>
<feature type="transmembrane region" description="Helical" evidence="1">
    <location>
        <begin position="74"/>
        <end position="93"/>
    </location>
</feature>
<feature type="transmembrane region" description="Helical" evidence="1">
    <location>
        <begin position="209"/>
        <end position="228"/>
    </location>
</feature>
<feature type="transmembrane region" description="Helical" evidence="1">
    <location>
        <begin position="240"/>
        <end position="261"/>
    </location>
</feature>
<gene>
    <name evidence="2" type="ORF">KWG56_12815</name>
</gene>
<organism evidence="2 3">
    <name type="scientific">Brevundimonas nasdae</name>
    <dbReference type="NCBI Taxonomy" id="172043"/>
    <lineage>
        <taxon>Bacteria</taxon>
        <taxon>Pseudomonadati</taxon>
        <taxon>Pseudomonadota</taxon>
        <taxon>Alphaproteobacteria</taxon>
        <taxon>Caulobacterales</taxon>
        <taxon>Caulobacteraceae</taxon>
        <taxon>Brevundimonas</taxon>
    </lineage>
</organism>